<feature type="domain" description="ABC transporter" evidence="5">
    <location>
        <begin position="4"/>
        <end position="228"/>
    </location>
</feature>
<dbReference type="InterPro" id="IPR003593">
    <property type="entry name" value="AAA+_ATPase"/>
</dbReference>
<dbReference type="PANTHER" id="PTHR42939">
    <property type="entry name" value="ABC TRANSPORTER ATP-BINDING PROTEIN ALBC-RELATED"/>
    <property type="match status" value="1"/>
</dbReference>
<keyword evidence="3" id="KW-0067">ATP-binding</keyword>
<dbReference type="Proteomes" id="UP000663525">
    <property type="component" value="Chromosome"/>
</dbReference>
<keyword evidence="2" id="KW-0547">Nucleotide-binding</keyword>
<evidence type="ECO:0000256" key="2">
    <source>
        <dbReference type="ARBA" id="ARBA00022741"/>
    </source>
</evidence>
<feature type="region of interest" description="Disordered" evidence="4">
    <location>
        <begin position="310"/>
        <end position="337"/>
    </location>
</feature>
<proteinExistence type="predicted"/>
<dbReference type="GO" id="GO:0016887">
    <property type="term" value="F:ATP hydrolysis activity"/>
    <property type="evidence" value="ECO:0007669"/>
    <property type="project" value="InterPro"/>
</dbReference>
<evidence type="ECO:0000313" key="6">
    <source>
        <dbReference type="EMBL" id="QSG06291.1"/>
    </source>
</evidence>
<keyword evidence="1" id="KW-0813">Transport</keyword>
<evidence type="ECO:0000256" key="4">
    <source>
        <dbReference type="SAM" id="MobiDB-lite"/>
    </source>
</evidence>
<evidence type="ECO:0000256" key="3">
    <source>
        <dbReference type="ARBA" id="ARBA00022840"/>
    </source>
</evidence>
<dbReference type="Gene3D" id="3.40.50.300">
    <property type="entry name" value="P-loop containing nucleotide triphosphate hydrolases"/>
    <property type="match status" value="1"/>
</dbReference>
<dbReference type="Pfam" id="PF00005">
    <property type="entry name" value="ABC_tran"/>
    <property type="match status" value="1"/>
</dbReference>
<organism evidence="6 7">
    <name type="scientific">Halapricum desulfuricans</name>
    <dbReference type="NCBI Taxonomy" id="2841257"/>
    <lineage>
        <taxon>Archaea</taxon>
        <taxon>Methanobacteriati</taxon>
        <taxon>Methanobacteriota</taxon>
        <taxon>Stenosarchaea group</taxon>
        <taxon>Halobacteria</taxon>
        <taxon>Halobacteriales</taxon>
        <taxon>Haloarculaceae</taxon>
        <taxon>Halapricum</taxon>
    </lineage>
</organism>
<dbReference type="RefSeq" id="WP_229112753.1">
    <property type="nucleotide sequence ID" value="NZ_CP064787.1"/>
</dbReference>
<dbReference type="InterPro" id="IPR051782">
    <property type="entry name" value="ABC_Transporter_VariousFunc"/>
</dbReference>
<evidence type="ECO:0000313" key="7">
    <source>
        <dbReference type="Proteomes" id="UP000663525"/>
    </source>
</evidence>
<gene>
    <name evidence="6" type="primary">ccmA11</name>
    <name evidence="6" type="ORF">HSR121_1957</name>
</gene>
<evidence type="ECO:0000259" key="5">
    <source>
        <dbReference type="PROSITE" id="PS50893"/>
    </source>
</evidence>
<dbReference type="PROSITE" id="PS50893">
    <property type="entry name" value="ABC_TRANSPORTER_2"/>
    <property type="match status" value="1"/>
</dbReference>
<dbReference type="SMART" id="SM00382">
    <property type="entry name" value="AAA"/>
    <property type="match status" value="1"/>
</dbReference>
<dbReference type="InterPro" id="IPR003439">
    <property type="entry name" value="ABC_transporter-like_ATP-bd"/>
</dbReference>
<name>A0A897N1B0_9EURY</name>
<evidence type="ECO:0000256" key="1">
    <source>
        <dbReference type="ARBA" id="ARBA00022448"/>
    </source>
</evidence>
<sequence>MSVIDVMDLTKHYGEVRAVQGIDFTVEAGEIFGFLGPNGAGKTTTIRTMLGLLSPTAGRATVLGADSTDERAMIEAKRSIGYLPANPAFDDGATGREILDLHASIKGDDRREELLELFEPPLDRNVREYSSGNVQKLGVVQAFMHDPELVIMDEPTRGLDPLMQQRFNEFVRAEREQGVTVFFSSHVLSEVRRVCDRVAILREGELVTTEAIESLLDRSGKFVRARIVGSVERGAFDGDAVHGLERTRIDDRAGELLAATGHEGDAEVVTEVRFTYTGDINDLVAELGKHTYVDLDVEEAPLEEVFMRFYGPEGSDEPDRQSTRDGEAEPSGGDLDA</sequence>
<dbReference type="CDD" id="cd03230">
    <property type="entry name" value="ABC_DR_subfamily_A"/>
    <property type="match status" value="1"/>
</dbReference>
<dbReference type="InterPro" id="IPR027417">
    <property type="entry name" value="P-loop_NTPase"/>
</dbReference>
<protein>
    <submittedName>
        <fullName evidence="6">ABC-type multidrug transport system, ATPase component</fullName>
    </submittedName>
</protein>
<dbReference type="PANTHER" id="PTHR42939:SF1">
    <property type="entry name" value="ABC TRANSPORTER ATP-BINDING PROTEIN ALBC-RELATED"/>
    <property type="match status" value="1"/>
</dbReference>
<dbReference type="SUPFAM" id="SSF52540">
    <property type="entry name" value="P-loop containing nucleoside triphosphate hydrolases"/>
    <property type="match status" value="1"/>
</dbReference>
<dbReference type="AlphaFoldDB" id="A0A897N1B0"/>
<reference evidence="6" key="1">
    <citation type="submission" date="2020-11" db="EMBL/GenBank/DDBJ databases">
        <title>Carbohydrate-dependent, anaerobic sulfur respiration: A novel catabolism in halophilic archaea.</title>
        <authorList>
            <person name="Sorokin D.Y."/>
            <person name="Messina E."/>
            <person name="Smedile F."/>
            <person name="La Cono V."/>
            <person name="Hallsworth J.E."/>
            <person name="Yakimov M.M."/>
        </authorList>
    </citation>
    <scope>NUCLEOTIDE SEQUENCE</scope>
    <source>
        <strain evidence="6">HSR12-1</strain>
    </source>
</reference>
<dbReference type="GO" id="GO:0005524">
    <property type="term" value="F:ATP binding"/>
    <property type="evidence" value="ECO:0007669"/>
    <property type="project" value="UniProtKB-KW"/>
</dbReference>
<dbReference type="GeneID" id="68855542"/>
<feature type="compositionally biased region" description="Basic and acidic residues" evidence="4">
    <location>
        <begin position="317"/>
        <end position="327"/>
    </location>
</feature>
<accession>A0A897N1B0</accession>
<dbReference type="EMBL" id="CP064787">
    <property type="protein sequence ID" value="QSG06291.1"/>
    <property type="molecule type" value="Genomic_DNA"/>
</dbReference>